<organism evidence="2 3">
    <name type="scientific">Astyanax mexicanus</name>
    <name type="common">Blind cave fish</name>
    <name type="synonym">Astyanax fasciatus mexicanus</name>
    <dbReference type="NCBI Taxonomy" id="7994"/>
    <lineage>
        <taxon>Eukaryota</taxon>
        <taxon>Metazoa</taxon>
        <taxon>Chordata</taxon>
        <taxon>Craniata</taxon>
        <taxon>Vertebrata</taxon>
        <taxon>Euteleostomi</taxon>
        <taxon>Actinopterygii</taxon>
        <taxon>Neopterygii</taxon>
        <taxon>Teleostei</taxon>
        <taxon>Ostariophysi</taxon>
        <taxon>Characiformes</taxon>
        <taxon>Characoidei</taxon>
        <taxon>Acestrorhamphidae</taxon>
        <taxon>Acestrorhamphinae</taxon>
        <taxon>Astyanax</taxon>
    </lineage>
</organism>
<evidence type="ECO:0000313" key="2">
    <source>
        <dbReference type="Ensembl" id="ENSAMXP00005053584.1"/>
    </source>
</evidence>
<name>A0A8B9LMJ2_ASTMX</name>
<evidence type="ECO:0000313" key="3">
    <source>
        <dbReference type="Proteomes" id="UP000694621"/>
    </source>
</evidence>
<dbReference type="AlphaFoldDB" id="A0A8B9LMJ2"/>
<feature type="compositionally biased region" description="Acidic residues" evidence="1">
    <location>
        <begin position="13"/>
        <end position="22"/>
    </location>
</feature>
<sequence>MLDPSENGLFDIPDYDQIEDESFPPLPPPLSPGEGNLEGDPFANGEVPVAKRRTVKRPQPKLDSQRY</sequence>
<dbReference type="Proteomes" id="UP000694621">
    <property type="component" value="Unplaced"/>
</dbReference>
<reference evidence="2" key="1">
    <citation type="submission" date="2025-08" db="UniProtKB">
        <authorList>
            <consortium name="Ensembl"/>
        </authorList>
    </citation>
    <scope>IDENTIFICATION</scope>
</reference>
<protein>
    <recommendedName>
        <fullName evidence="4">TIMELESS-interacting protein</fullName>
    </recommendedName>
</protein>
<feature type="compositionally biased region" description="Basic residues" evidence="1">
    <location>
        <begin position="50"/>
        <end position="59"/>
    </location>
</feature>
<evidence type="ECO:0008006" key="4">
    <source>
        <dbReference type="Google" id="ProtNLM"/>
    </source>
</evidence>
<evidence type="ECO:0000256" key="1">
    <source>
        <dbReference type="SAM" id="MobiDB-lite"/>
    </source>
</evidence>
<accession>A0A8B9LMJ2</accession>
<proteinExistence type="predicted"/>
<feature type="region of interest" description="Disordered" evidence="1">
    <location>
        <begin position="1"/>
        <end position="67"/>
    </location>
</feature>
<dbReference type="Ensembl" id="ENSAMXT00005057942.1">
    <property type="protein sequence ID" value="ENSAMXP00005053584.1"/>
    <property type="gene ID" value="ENSAMXG00005023997.1"/>
</dbReference>